<feature type="non-terminal residue" evidence="1">
    <location>
        <position position="92"/>
    </location>
</feature>
<keyword evidence="2" id="KW-1185">Reference proteome</keyword>
<reference evidence="2" key="1">
    <citation type="journal article" date="2018" name="Nat. Microbiol.">
        <title>Leveraging single-cell genomics to expand the fungal tree of life.</title>
        <authorList>
            <person name="Ahrendt S.R."/>
            <person name="Quandt C.A."/>
            <person name="Ciobanu D."/>
            <person name="Clum A."/>
            <person name="Salamov A."/>
            <person name="Andreopoulos B."/>
            <person name="Cheng J.F."/>
            <person name="Woyke T."/>
            <person name="Pelin A."/>
            <person name="Henrissat B."/>
            <person name="Reynolds N.K."/>
            <person name="Benny G.L."/>
            <person name="Smith M.E."/>
            <person name="James T.Y."/>
            <person name="Grigoriev I.V."/>
        </authorList>
    </citation>
    <scope>NUCLEOTIDE SEQUENCE [LARGE SCALE GENOMIC DNA]</scope>
</reference>
<organism evidence="1 2">
    <name type="scientific">Blyttiomyces helicus</name>
    <dbReference type="NCBI Taxonomy" id="388810"/>
    <lineage>
        <taxon>Eukaryota</taxon>
        <taxon>Fungi</taxon>
        <taxon>Fungi incertae sedis</taxon>
        <taxon>Chytridiomycota</taxon>
        <taxon>Chytridiomycota incertae sedis</taxon>
        <taxon>Chytridiomycetes</taxon>
        <taxon>Chytridiomycetes incertae sedis</taxon>
        <taxon>Blyttiomyces</taxon>
    </lineage>
</organism>
<name>A0A4P9VX99_9FUNG</name>
<dbReference type="OrthoDB" id="2277222at2759"/>
<gene>
    <name evidence="1" type="ORF">BDK51DRAFT_12447</name>
</gene>
<dbReference type="Proteomes" id="UP000269721">
    <property type="component" value="Unassembled WGS sequence"/>
</dbReference>
<sequence>LYGTPLPFQTSLKYLNLLFMTTGIDQHGHLDQLVKKGFAAAALLYAIGVKGHGFPLLTFIKLYTAFIRPALEYVPGLICPTKNLATRLDKAQ</sequence>
<evidence type="ECO:0000313" key="1">
    <source>
        <dbReference type="EMBL" id="RKO84349.1"/>
    </source>
</evidence>
<proteinExistence type="predicted"/>
<accession>A0A4P9VX99</accession>
<evidence type="ECO:0000313" key="2">
    <source>
        <dbReference type="Proteomes" id="UP000269721"/>
    </source>
</evidence>
<dbReference type="AlphaFoldDB" id="A0A4P9VX99"/>
<protein>
    <submittedName>
        <fullName evidence="1">Uncharacterized protein</fullName>
    </submittedName>
</protein>
<dbReference type="EMBL" id="ML000207">
    <property type="protein sequence ID" value="RKO84349.1"/>
    <property type="molecule type" value="Genomic_DNA"/>
</dbReference>
<feature type="non-terminal residue" evidence="1">
    <location>
        <position position="1"/>
    </location>
</feature>